<evidence type="ECO:0000313" key="3">
    <source>
        <dbReference type="Proteomes" id="UP000028582"/>
    </source>
</evidence>
<dbReference type="EMBL" id="ANJA01001326">
    <property type="protein sequence ID" value="ETO77614.1"/>
    <property type="molecule type" value="Genomic_DNA"/>
</dbReference>
<comment type="caution">
    <text evidence="2">The sequence shown here is derived from an EMBL/GenBank/DDBJ whole genome shotgun (WGS) entry which is preliminary data.</text>
</comment>
<dbReference type="AlphaFoldDB" id="A0A081AFF3"/>
<accession>A0A081AFF3</accession>
<organism evidence="2 3">
    <name type="scientific">Phytophthora nicotianae P1976</name>
    <dbReference type="NCBI Taxonomy" id="1317066"/>
    <lineage>
        <taxon>Eukaryota</taxon>
        <taxon>Sar</taxon>
        <taxon>Stramenopiles</taxon>
        <taxon>Oomycota</taxon>
        <taxon>Peronosporomycetes</taxon>
        <taxon>Peronosporales</taxon>
        <taxon>Peronosporaceae</taxon>
        <taxon>Phytophthora</taxon>
    </lineage>
</organism>
<reference evidence="2 3" key="1">
    <citation type="submission" date="2013-11" db="EMBL/GenBank/DDBJ databases">
        <title>The Genome Sequence of Phytophthora parasitica P1976.</title>
        <authorList>
            <consortium name="The Broad Institute Genomics Platform"/>
            <person name="Russ C."/>
            <person name="Tyler B."/>
            <person name="Panabieres F."/>
            <person name="Shan W."/>
            <person name="Tripathy S."/>
            <person name="Grunwald N."/>
            <person name="Machado M."/>
            <person name="Johnson C.S."/>
            <person name="Walker B."/>
            <person name="Young S."/>
            <person name="Zeng Q."/>
            <person name="Gargeya S."/>
            <person name="Fitzgerald M."/>
            <person name="Haas B."/>
            <person name="Abouelleil A."/>
            <person name="Allen A.W."/>
            <person name="Alvarado L."/>
            <person name="Arachchi H.M."/>
            <person name="Berlin A.M."/>
            <person name="Chapman S.B."/>
            <person name="Gainer-Dewar J."/>
            <person name="Goldberg J."/>
            <person name="Griggs A."/>
            <person name="Gujja S."/>
            <person name="Hansen M."/>
            <person name="Howarth C."/>
            <person name="Imamovic A."/>
            <person name="Ireland A."/>
            <person name="Larimer J."/>
            <person name="McCowan C."/>
            <person name="Murphy C."/>
            <person name="Pearson M."/>
            <person name="Poon T.W."/>
            <person name="Priest M."/>
            <person name="Roberts A."/>
            <person name="Saif S."/>
            <person name="Shea T."/>
            <person name="Sisk P."/>
            <person name="Sykes S."/>
            <person name="Wortman J."/>
            <person name="Nusbaum C."/>
            <person name="Birren B."/>
        </authorList>
    </citation>
    <scope>NUCLEOTIDE SEQUENCE [LARGE SCALE GENOMIC DNA]</scope>
    <source>
        <strain evidence="2 3">P1976</strain>
    </source>
</reference>
<evidence type="ECO:0000313" key="2">
    <source>
        <dbReference type="EMBL" id="ETO77614.1"/>
    </source>
</evidence>
<proteinExistence type="predicted"/>
<dbReference type="Proteomes" id="UP000028582">
    <property type="component" value="Unassembled WGS sequence"/>
</dbReference>
<protein>
    <recommendedName>
        <fullName evidence="4">RxLR effector protein</fullName>
    </recommendedName>
</protein>
<feature type="region of interest" description="Disordered" evidence="1">
    <location>
        <begin position="25"/>
        <end position="58"/>
    </location>
</feature>
<feature type="compositionally biased region" description="Basic and acidic residues" evidence="1">
    <location>
        <begin position="34"/>
        <end position="43"/>
    </location>
</feature>
<name>A0A081AFF3_PHYNI</name>
<evidence type="ECO:0008006" key="4">
    <source>
        <dbReference type="Google" id="ProtNLM"/>
    </source>
</evidence>
<evidence type="ECO:0000256" key="1">
    <source>
        <dbReference type="SAM" id="MobiDB-lite"/>
    </source>
</evidence>
<sequence>MLASCEATLSTLVSGGPETLILNKTSNTASLTTGDKRLLRDSDGGDEDEDEERAFNPTQEAGFTYLIRKFRSFEGKADDVIDRKINKAARSVGKDPQTLKKMYEMFLNDEKKLRAQLERQASLRNQRGQNLH</sequence>
<gene>
    <name evidence="2" type="ORF">F444_07208</name>
</gene>